<feature type="domain" description="Luciferase-like" evidence="1">
    <location>
        <begin position="1"/>
        <end position="316"/>
    </location>
</feature>
<dbReference type="InterPro" id="IPR036661">
    <property type="entry name" value="Luciferase-like_sf"/>
</dbReference>
<gene>
    <name evidence="2" type="ORF">A8926_4291</name>
</gene>
<dbReference type="GO" id="GO:0004497">
    <property type="term" value="F:monooxygenase activity"/>
    <property type="evidence" value="ECO:0007669"/>
    <property type="project" value="UniProtKB-KW"/>
</dbReference>
<dbReference type="GO" id="GO:0005829">
    <property type="term" value="C:cytosol"/>
    <property type="evidence" value="ECO:0007669"/>
    <property type="project" value="TreeGrafter"/>
</dbReference>
<comment type="caution">
    <text evidence="2">The sequence shown here is derived from an EMBL/GenBank/DDBJ whole genome shotgun (WGS) entry which is preliminary data.</text>
</comment>
<dbReference type="EMBL" id="PJNB01000001">
    <property type="protein sequence ID" value="PKW16458.1"/>
    <property type="molecule type" value="Genomic_DNA"/>
</dbReference>
<keyword evidence="3" id="KW-1185">Reference proteome</keyword>
<dbReference type="OrthoDB" id="7903015at2"/>
<dbReference type="SUPFAM" id="SSF51679">
    <property type="entry name" value="Bacterial luciferase-like"/>
    <property type="match status" value="1"/>
</dbReference>
<dbReference type="Proteomes" id="UP000233786">
    <property type="component" value="Unassembled WGS sequence"/>
</dbReference>
<dbReference type="InterPro" id="IPR011251">
    <property type="entry name" value="Luciferase-like_dom"/>
</dbReference>
<dbReference type="InterPro" id="IPR050766">
    <property type="entry name" value="Bact_Lucif_Oxidored"/>
</dbReference>
<dbReference type="Pfam" id="PF00296">
    <property type="entry name" value="Bac_luciferase"/>
    <property type="match status" value="1"/>
</dbReference>
<accession>A0A2N3Y0K9</accession>
<dbReference type="RefSeq" id="WP_010314811.1">
    <property type="nucleotide sequence ID" value="NZ_CP061007.1"/>
</dbReference>
<protein>
    <submittedName>
        <fullName evidence="2">Alkanesulfonate monooxygenase SsuD/methylene tetrahydromethanopterin reductase-like flavin-dependent oxidoreductase (Luciferase family)</fullName>
    </submittedName>
</protein>
<dbReference type="STRING" id="994479.GCA_000194155_07239"/>
<reference evidence="2" key="1">
    <citation type="submission" date="2017-12" db="EMBL/GenBank/DDBJ databases">
        <title>Sequencing the genomes of 1000 Actinobacteria strains.</title>
        <authorList>
            <person name="Klenk H.-P."/>
        </authorList>
    </citation>
    <scope>NUCLEOTIDE SEQUENCE [LARGE SCALE GENOMIC DNA]</scope>
    <source>
        <strain evidence="2">DSM 44228</strain>
    </source>
</reference>
<dbReference type="PANTHER" id="PTHR30137:SF6">
    <property type="entry name" value="LUCIFERASE-LIKE MONOOXYGENASE"/>
    <property type="match status" value="1"/>
</dbReference>
<evidence type="ECO:0000259" key="1">
    <source>
        <dbReference type="Pfam" id="PF00296"/>
    </source>
</evidence>
<dbReference type="GO" id="GO:0016705">
    <property type="term" value="F:oxidoreductase activity, acting on paired donors, with incorporation or reduction of molecular oxygen"/>
    <property type="evidence" value="ECO:0007669"/>
    <property type="project" value="InterPro"/>
</dbReference>
<sequence>MRFGLTFFPVIGPDEKSPSTYYDECLELSRLADAAGYEHVQVVEHYFSSYGGYSPDPVTLLTAIAAATKNIRVTTGAVVPAFTHPIKLAGKLAMLDNLSHGRLDVGFGRAFLPEEFAAFGVPMSESRSRFAQGVELCRRLWTEDDVVSEYEWAAFGPVTMLPRPYQSPHPPIFVASTTSAQSCAAAGRAGYHLQVVPTVTSRESLQDMLAIYRKARIEAGHQEPPRIQIKYTCYLGEDRARVLEQARRWEHNYIEKMTGAVASWGQTRSADYPGYEQLVAKVAKYDFGKSLADNKVFAGTPDEVGEQVATVAEWFGDDVTLSLQLNPGALPLPDARTAVRLFAEQVAPRFTGIATAAV</sequence>
<evidence type="ECO:0000313" key="2">
    <source>
        <dbReference type="EMBL" id="PKW16458.1"/>
    </source>
</evidence>
<dbReference type="AlphaFoldDB" id="A0A2N3Y0K9"/>
<proteinExistence type="predicted"/>
<dbReference type="PANTHER" id="PTHR30137">
    <property type="entry name" value="LUCIFERASE-LIKE MONOOXYGENASE"/>
    <property type="match status" value="1"/>
</dbReference>
<dbReference type="Gene3D" id="3.20.20.30">
    <property type="entry name" value="Luciferase-like domain"/>
    <property type="match status" value="1"/>
</dbReference>
<evidence type="ECO:0000313" key="3">
    <source>
        <dbReference type="Proteomes" id="UP000233786"/>
    </source>
</evidence>
<organism evidence="2 3">
    <name type="scientific">Saccharopolyspora spinosa</name>
    <dbReference type="NCBI Taxonomy" id="60894"/>
    <lineage>
        <taxon>Bacteria</taxon>
        <taxon>Bacillati</taxon>
        <taxon>Actinomycetota</taxon>
        <taxon>Actinomycetes</taxon>
        <taxon>Pseudonocardiales</taxon>
        <taxon>Pseudonocardiaceae</taxon>
        <taxon>Saccharopolyspora</taxon>
    </lineage>
</organism>
<name>A0A2N3Y0K9_SACSN</name>